<evidence type="ECO:0000256" key="3">
    <source>
        <dbReference type="ARBA" id="ARBA00022679"/>
    </source>
</evidence>
<reference evidence="6" key="1">
    <citation type="submission" date="2021-06" db="EMBL/GenBank/DDBJ databases">
        <authorList>
            <person name="Kallberg Y."/>
            <person name="Tangrot J."/>
            <person name="Rosling A."/>
        </authorList>
    </citation>
    <scope>NUCLEOTIDE SEQUENCE</scope>
    <source>
        <strain evidence="6">CL551</strain>
    </source>
</reference>
<dbReference type="OrthoDB" id="10069295at2759"/>
<keyword evidence="7" id="KW-1185">Reference proteome</keyword>
<keyword evidence="2" id="KW-0489">Methyltransferase</keyword>
<dbReference type="PANTHER" id="PTHR12843">
    <property type="entry name" value="PROTEIN-LYSINE N-METHYLTRANSFERASE METTL10"/>
    <property type="match status" value="1"/>
</dbReference>
<dbReference type="CDD" id="cd02440">
    <property type="entry name" value="AdoMet_MTases"/>
    <property type="match status" value="1"/>
</dbReference>
<dbReference type="InterPro" id="IPR029063">
    <property type="entry name" value="SAM-dependent_MTases_sf"/>
</dbReference>
<dbReference type="InterPro" id="IPR026635">
    <property type="entry name" value="Efm4/METTL10"/>
</dbReference>
<gene>
    <name evidence="6" type="ORF">AMORRO_LOCUS12209</name>
</gene>
<evidence type="ECO:0000256" key="4">
    <source>
        <dbReference type="ARBA" id="ARBA00022691"/>
    </source>
</evidence>
<organism evidence="6 7">
    <name type="scientific">Acaulospora morrowiae</name>
    <dbReference type="NCBI Taxonomy" id="94023"/>
    <lineage>
        <taxon>Eukaryota</taxon>
        <taxon>Fungi</taxon>
        <taxon>Fungi incertae sedis</taxon>
        <taxon>Mucoromycota</taxon>
        <taxon>Glomeromycotina</taxon>
        <taxon>Glomeromycetes</taxon>
        <taxon>Diversisporales</taxon>
        <taxon>Acaulosporaceae</taxon>
        <taxon>Acaulospora</taxon>
    </lineage>
</organism>
<dbReference type="GO" id="GO:0032259">
    <property type="term" value="P:methylation"/>
    <property type="evidence" value="ECO:0007669"/>
    <property type="project" value="UniProtKB-KW"/>
</dbReference>
<protein>
    <submittedName>
        <fullName evidence="6">14797_t:CDS:1</fullName>
    </submittedName>
</protein>
<keyword evidence="3" id="KW-0808">Transferase</keyword>
<dbReference type="SUPFAM" id="SSF53335">
    <property type="entry name" value="S-adenosyl-L-methionine-dependent methyltransferases"/>
    <property type="match status" value="1"/>
</dbReference>
<dbReference type="Proteomes" id="UP000789342">
    <property type="component" value="Unassembled WGS sequence"/>
</dbReference>
<feature type="domain" description="Methyltransferase" evidence="5">
    <location>
        <begin position="34"/>
        <end position="180"/>
    </location>
</feature>
<dbReference type="HAMAP" id="MF_03188">
    <property type="entry name" value="Methyltr_EFM4"/>
    <property type="match status" value="1"/>
</dbReference>
<dbReference type="GO" id="GO:0016279">
    <property type="term" value="F:protein-lysine N-methyltransferase activity"/>
    <property type="evidence" value="ECO:0007669"/>
    <property type="project" value="TreeGrafter"/>
</dbReference>
<evidence type="ECO:0000256" key="1">
    <source>
        <dbReference type="ARBA" id="ARBA00022490"/>
    </source>
</evidence>
<dbReference type="PANTHER" id="PTHR12843:SF5">
    <property type="entry name" value="EEF1A LYSINE METHYLTRANSFERASE 2"/>
    <property type="match status" value="1"/>
</dbReference>
<dbReference type="InterPro" id="IPR025714">
    <property type="entry name" value="Methyltranfer_dom"/>
</dbReference>
<dbReference type="AlphaFoldDB" id="A0A9N9HRU7"/>
<comment type="caution">
    <text evidence="6">The sequence shown here is derived from an EMBL/GenBank/DDBJ whole genome shotgun (WGS) entry which is preliminary data.</text>
</comment>
<dbReference type="EMBL" id="CAJVPV010017346">
    <property type="protein sequence ID" value="CAG8702389.1"/>
    <property type="molecule type" value="Genomic_DNA"/>
</dbReference>
<dbReference type="GO" id="GO:0005737">
    <property type="term" value="C:cytoplasm"/>
    <property type="evidence" value="ECO:0007669"/>
    <property type="project" value="TreeGrafter"/>
</dbReference>
<dbReference type="Gene3D" id="3.40.50.150">
    <property type="entry name" value="Vaccinia Virus protein VP39"/>
    <property type="match status" value="1"/>
</dbReference>
<evidence type="ECO:0000259" key="5">
    <source>
        <dbReference type="Pfam" id="PF13847"/>
    </source>
</evidence>
<sequence length="208" mass="23249">NENFEAHGDIGEIWFGEDSVEKIVDWVLTNAPAKSVPILDIGCGNGHVLLELADQNFTDLVGIDYSSNAIRLAIDIARNRGYDQVISYYVVDLLDDNGTADDGSSRSTEFQTRGKFKIILDKGTFDAISLAPQTLTLQCDDYSKKVQSLLDPDGFFLITSCNFTQEELVKRFSREFDYFEHIKYPTFTFGGVTGQAISTVAFKPKLLY</sequence>
<proteinExistence type="inferred from homology"/>
<keyword evidence="1" id="KW-0963">Cytoplasm</keyword>
<evidence type="ECO:0000256" key="2">
    <source>
        <dbReference type="ARBA" id="ARBA00022603"/>
    </source>
</evidence>
<name>A0A9N9HRU7_9GLOM</name>
<dbReference type="Pfam" id="PF13847">
    <property type="entry name" value="Methyltransf_31"/>
    <property type="match status" value="1"/>
</dbReference>
<feature type="non-terminal residue" evidence="6">
    <location>
        <position position="208"/>
    </location>
</feature>
<keyword evidence="4" id="KW-0949">S-adenosyl-L-methionine</keyword>
<accession>A0A9N9HRU7</accession>
<evidence type="ECO:0000313" key="6">
    <source>
        <dbReference type="EMBL" id="CAG8702389.1"/>
    </source>
</evidence>
<evidence type="ECO:0000313" key="7">
    <source>
        <dbReference type="Proteomes" id="UP000789342"/>
    </source>
</evidence>